<dbReference type="HAMAP" id="MF_00379">
    <property type="entry name" value="GTPase_MnmE"/>
    <property type="match status" value="1"/>
</dbReference>
<dbReference type="SUPFAM" id="SSF52540">
    <property type="entry name" value="P-loop containing nucleoside triphosphate hydrolases"/>
    <property type="match status" value="1"/>
</dbReference>
<dbReference type="NCBIfam" id="TIGR00231">
    <property type="entry name" value="small_GTP"/>
    <property type="match status" value="1"/>
</dbReference>
<dbReference type="InterPro" id="IPR027417">
    <property type="entry name" value="P-loop_NTPase"/>
</dbReference>
<keyword evidence="9" id="KW-1185">Reference proteome</keyword>
<dbReference type="InterPro" id="IPR018948">
    <property type="entry name" value="GTP-bd_TrmE_N"/>
</dbReference>
<dbReference type="InterPro" id="IPR004520">
    <property type="entry name" value="GTPase_MnmE"/>
</dbReference>
<dbReference type="PANTHER" id="PTHR42714:SF2">
    <property type="entry name" value="TRNA MODIFICATION GTPASE GTPBP3, MITOCHONDRIAL"/>
    <property type="match status" value="1"/>
</dbReference>
<dbReference type="CDD" id="cd14858">
    <property type="entry name" value="TrmE_N"/>
    <property type="match status" value="1"/>
</dbReference>
<comment type="caution">
    <text evidence="8">The sequence shown here is derived from an EMBL/GenBank/DDBJ whole genome shotgun (WGS) entry which is preliminary data.</text>
</comment>
<evidence type="ECO:0000256" key="3">
    <source>
        <dbReference type="ARBA" id="ARBA00022741"/>
    </source>
</evidence>
<dbReference type="GO" id="GO:0030488">
    <property type="term" value="P:tRNA methylation"/>
    <property type="evidence" value="ECO:0007669"/>
    <property type="project" value="TreeGrafter"/>
</dbReference>
<feature type="domain" description="G" evidence="5">
    <location>
        <begin position="210"/>
        <end position="344"/>
    </location>
</feature>
<dbReference type="GO" id="GO:0005525">
    <property type="term" value="F:GTP binding"/>
    <property type="evidence" value="ECO:0007669"/>
    <property type="project" value="UniProtKB-KW"/>
</dbReference>
<keyword evidence="3" id="KW-0547">Nucleotide-binding</keyword>
<dbReference type="InterPro" id="IPR027266">
    <property type="entry name" value="TrmE/GcvT-like"/>
</dbReference>
<dbReference type="Gene3D" id="3.30.1360.120">
    <property type="entry name" value="Probable tRNA modification gtpase trme, domain 1"/>
    <property type="match status" value="1"/>
</dbReference>
<dbReference type="InterPro" id="IPR027368">
    <property type="entry name" value="MnmE_dom2"/>
</dbReference>
<evidence type="ECO:0000256" key="2">
    <source>
        <dbReference type="ARBA" id="ARBA00022694"/>
    </source>
</evidence>
<evidence type="ECO:0000259" key="5">
    <source>
        <dbReference type="Pfam" id="PF01926"/>
    </source>
</evidence>
<dbReference type="EMBL" id="CAJPDT010000002">
    <property type="protein sequence ID" value="CAF9906046.1"/>
    <property type="molecule type" value="Genomic_DNA"/>
</dbReference>
<dbReference type="Pfam" id="PF01926">
    <property type="entry name" value="MMR_HSR1"/>
    <property type="match status" value="1"/>
</dbReference>
<feature type="domain" description="GTP-binding protein TrmE N-terminal" evidence="6">
    <location>
        <begin position="9"/>
        <end position="108"/>
    </location>
</feature>
<keyword evidence="4" id="KW-0342">GTP-binding</keyword>
<dbReference type="InterPro" id="IPR005225">
    <property type="entry name" value="Small_GTP-bd"/>
</dbReference>
<evidence type="ECO:0000256" key="4">
    <source>
        <dbReference type="ARBA" id="ARBA00023134"/>
    </source>
</evidence>
<evidence type="ECO:0000313" key="8">
    <source>
        <dbReference type="EMBL" id="CAF9906046.1"/>
    </source>
</evidence>
<dbReference type="GO" id="GO:0002098">
    <property type="term" value="P:tRNA wobble uridine modification"/>
    <property type="evidence" value="ECO:0007669"/>
    <property type="project" value="TreeGrafter"/>
</dbReference>
<evidence type="ECO:0000259" key="7">
    <source>
        <dbReference type="Pfam" id="PF12631"/>
    </source>
</evidence>
<protein>
    <submittedName>
        <fullName evidence="8">Mitochondrial splicing system protein</fullName>
    </submittedName>
</protein>
<dbReference type="AlphaFoldDB" id="A0A8H3EFZ6"/>
<dbReference type="Gene3D" id="3.40.50.300">
    <property type="entry name" value="P-loop containing nucleotide triphosphate hydrolases"/>
    <property type="match status" value="1"/>
</dbReference>
<dbReference type="InterPro" id="IPR006073">
    <property type="entry name" value="GTP-bd"/>
</dbReference>
<dbReference type="Pfam" id="PF10396">
    <property type="entry name" value="TrmE_N"/>
    <property type="match status" value="1"/>
</dbReference>
<dbReference type="OrthoDB" id="188276at2759"/>
<dbReference type="PANTHER" id="PTHR42714">
    <property type="entry name" value="TRNA MODIFICATION GTPASE GTPBP3"/>
    <property type="match status" value="1"/>
</dbReference>
<organism evidence="8 9">
    <name type="scientific">Imshaugia aleurites</name>
    <dbReference type="NCBI Taxonomy" id="172621"/>
    <lineage>
        <taxon>Eukaryota</taxon>
        <taxon>Fungi</taxon>
        <taxon>Dikarya</taxon>
        <taxon>Ascomycota</taxon>
        <taxon>Pezizomycotina</taxon>
        <taxon>Lecanoromycetes</taxon>
        <taxon>OSLEUM clade</taxon>
        <taxon>Lecanoromycetidae</taxon>
        <taxon>Lecanorales</taxon>
        <taxon>Lecanorineae</taxon>
        <taxon>Parmeliaceae</taxon>
        <taxon>Imshaugia</taxon>
    </lineage>
</organism>
<sequence>MTVYRGLCPQKLPPKPRYATLRTLFEPSVTLGHSQHEQVLDSNALVFYFPSPHTATGEDILEFHVHGGTAVVKAVLAAIPNAIPKNSPQTIRYAEPGEFTRRAFYNDRLDLLQVEALGDALAADTEQQRRLALRGSTNVLAERYEAWRQKLLYARGELEALIDFSEDQHFDEAPAKLCASVAEQVQQLRSQLQANIESASRGELLRNGINIALVGAPNAGKSSLLNQIVGREAAIVSSEAGTTRDVVDVNVDIGGFYCRFGDLAGLRNQRHDCKTHQVGEVEKEGIRRARERALKADVIVVVLSAEAVNDSASSKLKVSIDYEVQELLKQIDLSSQNVVCVLNKADLFGSKAHLSNTRSTLRHHPALRDFFDLSETQLFAVSCTNTEASNIEYEVDPSGIQTFLNGLTGLFGRMTAAVVPRDHGGKGNDSAWAESLGTTERQRLLLSECLQYLGRFLAEVQPTDDSEGEADSQENDIDVVLAAESLRSAADCLAKVTGRGGSGDVEEVLGVVFEK</sequence>
<dbReference type="InterPro" id="IPR031168">
    <property type="entry name" value="G_TrmE"/>
</dbReference>
<dbReference type="Proteomes" id="UP000664534">
    <property type="component" value="Unassembled WGS sequence"/>
</dbReference>
<evidence type="ECO:0000256" key="1">
    <source>
        <dbReference type="ARBA" id="ARBA00011043"/>
    </source>
</evidence>
<dbReference type="InterPro" id="IPR025867">
    <property type="entry name" value="MnmE_helical"/>
</dbReference>
<dbReference type="CDD" id="cd04164">
    <property type="entry name" value="trmE"/>
    <property type="match status" value="1"/>
</dbReference>
<feature type="domain" description="MnmE helical" evidence="7">
    <location>
        <begin position="111"/>
        <end position="515"/>
    </location>
</feature>
<evidence type="ECO:0000313" key="9">
    <source>
        <dbReference type="Proteomes" id="UP000664534"/>
    </source>
</evidence>
<dbReference type="GO" id="GO:0005739">
    <property type="term" value="C:mitochondrion"/>
    <property type="evidence" value="ECO:0007669"/>
    <property type="project" value="TreeGrafter"/>
</dbReference>
<dbReference type="GO" id="GO:0003924">
    <property type="term" value="F:GTPase activity"/>
    <property type="evidence" value="ECO:0007669"/>
    <property type="project" value="InterPro"/>
</dbReference>
<keyword evidence="2" id="KW-0819">tRNA processing</keyword>
<name>A0A8H3EFZ6_9LECA</name>
<reference evidence="8" key="1">
    <citation type="submission" date="2021-03" db="EMBL/GenBank/DDBJ databases">
        <authorList>
            <person name="Tagirdzhanova G."/>
        </authorList>
    </citation>
    <scope>NUCLEOTIDE SEQUENCE</scope>
</reference>
<dbReference type="Pfam" id="PF12631">
    <property type="entry name" value="MnmE_helical"/>
    <property type="match status" value="1"/>
</dbReference>
<comment type="similarity">
    <text evidence="1">Belongs to the TRAFAC class TrmE-Era-EngA-EngB-Septin-like GTPase superfamily. TrmE GTPase family.</text>
</comment>
<accession>A0A8H3EFZ6</accession>
<gene>
    <name evidence="8" type="primary">MSS1_1</name>
    <name evidence="8" type="ORF">IMSHALPRED_004059</name>
</gene>
<dbReference type="Gene3D" id="1.20.120.430">
    <property type="entry name" value="tRNA modification GTPase MnmE domain 2"/>
    <property type="match status" value="1"/>
</dbReference>
<evidence type="ECO:0000259" key="6">
    <source>
        <dbReference type="Pfam" id="PF10396"/>
    </source>
</evidence>
<proteinExistence type="inferred from homology"/>